<sequence>MTKRAYLTLFCLVLLAFAISGGKKKNIGAEAREVNLICPSIPCKTNADCKGGDPNYVCSPLVGCICRNAKQLEQGN</sequence>
<keyword evidence="1" id="KW-0732">Signal</keyword>
<evidence type="ECO:0000313" key="2">
    <source>
        <dbReference type="EMBL" id="CAL1412539.1"/>
    </source>
</evidence>
<feature type="signal peptide" evidence="1">
    <location>
        <begin position="1"/>
        <end position="18"/>
    </location>
</feature>
<dbReference type="AlphaFoldDB" id="A0AAV2GQW8"/>
<name>A0AAV2GQW8_9ROSI</name>
<evidence type="ECO:0000313" key="3">
    <source>
        <dbReference type="Proteomes" id="UP001497516"/>
    </source>
</evidence>
<accession>A0AAV2GQW8</accession>
<dbReference type="EMBL" id="OZ034822">
    <property type="protein sequence ID" value="CAL1412539.1"/>
    <property type="molecule type" value="Genomic_DNA"/>
</dbReference>
<organism evidence="2 3">
    <name type="scientific">Linum trigynum</name>
    <dbReference type="NCBI Taxonomy" id="586398"/>
    <lineage>
        <taxon>Eukaryota</taxon>
        <taxon>Viridiplantae</taxon>
        <taxon>Streptophyta</taxon>
        <taxon>Embryophyta</taxon>
        <taxon>Tracheophyta</taxon>
        <taxon>Spermatophyta</taxon>
        <taxon>Magnoliopsida</taxon>
        <taxon>eudicotyledons</taxon>
        <taxon>Gunneridae</taxon>
        <taxon>Pentapetalae</taxon>
        <taxon>rosids</taxon>
        <taxon>fabids</taxon>
        <taxon>Malpighiales</taxon>
        <taxon>Linaceae</taxon>
        <taxon>Linum</taxon>
    </lineage>
</organism>
<protein>
    <submittedName>
        <fullName evidence="2">Uncharacterized protein</fullName>
    </submittedName>
</protein>
<gene>
    <name evidence="2" type="ORF">LTRI10_LOCUS51825</name>
</gene>
<keyword evidence="3" id="KW-1185">Reference proteome</keyword>
<reference evidence="2 3" key="1">
    <citation type="submission" date="2024-04" db="EMBL/GenBank/DDBJ databases">
        <authorList>
            <person name="Fracassetti M."/>
        </authorList>
    </citation>
    <scope>NUCLEOTIDE SEQUENCE [LARGE SCALE GENOMIC DNA]</scope>
</reference>
<proteinExistence type="predicted"/>
<evidence type="ECO:0000256" key="1">
    <source>
        <dbReference type="SAM" id="SignalP"/>
    </source>
</evidence>
<dbReference type="Proteomes" id="UP001497516">
    <property type="component" value="Chromosome 9"/>
</dbReference>
<feature type="chain" id="PRO_5043999268" evidence="1">
    <location>
        <begin position="19"/>
        <end position="76"/>
    </location>
</feature>